<accession>A0ABQ5S044</accession>
<keyword evidence="2" id="KW-1185">Reference proteome</keyword>
<dbReference type="Proteomes" id="UP001165090">
    <property type="component" value="Unassembled WGS sequence"/>
</dbReference>
<reference evidence="1 2" key="1">
    <citation type="journal article" date="2023" name="IScience">
        <title>Expanded male sex-determining region conserved during the evolution of homothallism in the green alga Volvox.</title>
        <authorList>
            <person name="Yamamoto K."/>
            <person name="Matsuzaki R."/>
            <person name="Mahakham W."/>
            <person name="Heman W."/>
            <person name="Sekimoto H."/>
            <person name="Kawachi M."/>
            <person name="Minakuchi Y."/>
            <person name="Toyoda A."/>
            <person name="Nozaki H."/>
        </authorList>
    </citation>
    <scope>NUCLEOTIDE SEQUENCE [LARGE SCALE GENOMIC DNA]</scope>
    <source>
        <strain evidence="1 2">NIES-4468</strain>
    </source>
</reference>
<organism evidence="1 2">
    <name type="scientific">Volvox africanus</name>
    <dbReference type="NCBI Taxonomy" id="51714"/>
    <lineage>
        <taxon>Eukaryota</taxon>
        <taxon>Viridiplantae</taxon>
        <taxon>Chlorophyta</taxon>
        <taxon>core chlorophytes</taxon>
        <taxon>Chlorophyceae</taxon>
        <taxon>CS clade</taxon>
        <taxon>Chlamydomonadales</taxon>
        <taxon>Volvocaceae</taxon>
        <taxon>Volvox</taxon>
    </lineage>
</organism>
<evidence type="ECO:0000313" key="2">
    <source>
        <dbReference type="Proteomes" id="UP001165090"/>
    </source>
</evidence>
<sequence length="115" mass="12972">RNVSGNRVMAFRDAHRAQQLLETASEFVGYWMMGRQEGPTHRVMEGLNLLSASDIRIDIHGLLVHTQDMGIDGLARLLSSEHRPAGLSLKHWHSRVCAANEDTDTVFCLMEMRAE</sequence>
<comment type="caution">
    <text evidence="1">The sequence shown here is derived from an EMBL/GenBank/DDBJ whole genome shotgun (WGS) entry which is preliminary data.</text>
</comment>
<name>A0ABQ5S044_9CHLO</name>
<proteinExistence type="predicted"/>
<gene>
    <name evidence="1" type="ORF">VaNZ11_005991</name>
</gene>
<protein>
    <submittedName>
        <fullName evidence="1">Uncharacterized protein</fullName>
    </submittedName>
</protein>
<feature type="non-terminal residue" evidence="1">
    <location>
        <position position="1"/>
    </location>
</feature>
<evidence type="ECO:0000313" key="1">
    <source>
        <dbReference type="EMBL" id="GLI63089.1"/>
    </source>
</evidence>
<feature type="non-terminal residue" evidence="1">
    <location>
        <position position="115"/>
    </location>
</feature>
<dbReference type="EMBL" id="BSDZ01000014">
    <property type="protein sequence ID" value="GLI63089.1"/>
    <property type="molecule type" value="Genomic_DNA"/>
</dbReference>